<keyword evidence="2" id="KW-0328">Glycosyltransferase</keyword>
<evidence type="ECO:0000256" key="3">
    <source>
        <dbReference type="ARBA" id="ARBA00022679"/>
    </source>
</evidence>
<name>A0A1Y1ZZK1_9PLEO</name>
<dbReference type="STRING" id="1231657.A0A1Y1ZZK1"/>
<dbReference type="Proteomes" id="UP000193144">
    <property type="component" value="Unassembled WGS sequence"/>
</dbReference>
<protein>
    <recommendedName>
        <fullName evidence="5">Glycosyl transferase family 25 domain-containing protein</fullName>
    </recommendedName>
</protein>
<evidence type="ECO:0000259" key="5">
    <source>
        <dbReference type="Pfam" id="PF01755"/>
    </source>
</evidence>
<dbReference type="Pfam" id="PF01755">
    <property type="entry name" value="Glyco_transf_25"/>
    <property type="match status" value="1"/>
</dbReference>
<keyword evidence="7" id="KW-1185">Reference proteome</keyword>
<dbReference type="InterPro" id="IPR002654">
    <property type="entry name" value="Glyco_trans_25"/>
</dbReference>
<dbReference type="CDD" id="cd06532">
    <property type="entry name" value="Glyco_transf_25"/>
    <property type="match status" value="1"/>
</dbReference>
<reference evidence="6 7" key="1">
    <citation type="submission" date="2016-07" db="EMBL/GenBank/DDBJ databases">
        <title>Pervasive Adenine N6-methylation of Active Genes in Fungi.</title>
        <authorList>
            <consortium name="DOE Joint Genome Institute"/>
            <person name="Mondo S.J."/>
            <person name="Dannebaum R.O."/>
            <person name="Kuo R.C."/>
            <person name="Labutti K."/>
            <person name="Haridas S."/>
            <person name="Kuo A."/>
            <person name="Salamov A."/>
            <person name="Ahrendt S.R."/>
            <person name="Lipzen A."/>
            <person name="Sullivan W."/>
            <person name="Andreopoulos W.B."/>
            <person name="Clum A."/>
            <person name="Lindquist E."/>
            <person name="Daum C."/>
            <person name="Ramamoorthy G.K."/>
            <person name="Gryganskyi A."/>
            <person name="Culley D."/>
            <person name="Magnuson J.K."/>
            <person name="James T.Y."/>
            <person name="O'Malley M.A."/>
            <person name="Stajich J.E."/>
            <person name="Spatafora J.W."/>
            <person name="Visel A."/>
            <person name="Grigoriev I.V."/>
        </authorList>
    </citation>
    <scope>NUCLEOTIDE SEQUENCE [LARGE SCALE GENOMIC DNA]</scope>
    <source>
        <strain evidence="6 7">CBS 115471</strain>
    </source>
</reference>
<gene>
    <name evidence="6" type="ORF">BCR34DRAFT_671977</name>
</gene>
<dbReference type="InterPro" id="IPR050757">
    <property type="entry name" value="Collagen_mod_GT25"/>
</dbReference>
<comment type="similarity">
    <text evidence="1">Belongs to the glycosyltransferase 25 family.</text>
</comment>
<proteinExistence type="inferred from homology"/>
<feature type="chain" id="PRO_5011005959" description="Glycosyl transferase family 25 domain-containing protein" evidence="4">
    <location>
        <begin position="36"/>
        <end position="390"/>
    </location>
</feature>
<dbReference type="GO" id="GO:0016740">
    <property type="term" value="F:transferase activity"/>
    <property type="evidence" value="ECO:0007669"/>
    <property type="project" value="UniProtKB-KW"/>
</dbReference>
<keyword evidence="3" id="KW-0808">Transferase</keyword>
<sequence length="390" mass="43936">MSPPYFRPRSSLAFAGSLALLVLFLFFASTHLSAARGRLGGPIHSSDYDELLQHVWNRTLGFQKIYVINLPTRTDHRDSMSLAAHFSDLQIEYVNGVTEVIQKALPPGGVEAKLDEGQLGNWRSHMNILRTIVEQNISSALILEDDADWDIRIKSQMQDFARAARLLVQPFPGTTEQFLDPTHSEPTEGQQVQNFEVGKDHTSKPRTSPYGDIDRWDLLCDVKTPLGRAVIPNDETVPEPQHLNMQFGNDELKKEYPAHTRVVSRARENVCTLGYAISLPGARRVLYELGVNKLTGPTDLALRSVCDGSHDRKSRTCLTVQPQLFQHHRPVGAMSTFSDISDHGEDYNHQAFTRNVRWSTRVNLPKLVDGETNYVDLFKDGEERIDFGFG</sequence>
<evidence type="ECO:0000256" key="2">
    <source>
        <dbReference type="ARBA" id="ARBA00022676"/>
    </source>
</evidence>
<organism evidence="6 7">
    <name type="scientific">Clohesyomyces aquaticus</name>
    <dbReference type="NCBI Taxonomy" id="1231657"/>
    <lineage>
        <taxon>Eukaryota</taxon>
        <taxon>Fungi</taxon>
        <taxon>Dikarya</taxon>
        <taxon>Ascomycota</taxon>
        <taxon>Pezizomycotina</taxon>
        <taxon>Dothideomycetes</taxon>
        <taxon>Pleosporomycetidae</taxon>
        <taxon>Pleosporales</taxon>
        <taxon>Lindgomycetaceae</taxon>
        <taxon>Clohesyomyces</taxon>
    </lineage>
</organism>
<evidence type="ECO:0000313" key="7">
    <source>
        <dbReference type="Proteomes" id="UP000193144"/>
    </source>
</evidence>
<evidence type="ECO:0000256" key="4">
    <source>
        <dbReference type="SAM" id="SignalP"/>
    </source>
</evidence>
<dbReference type="OrthoDB" id="47375at2759"/>
<comment type="caution">
    <text evidence="6">The sequence shown here is derived from an EMBL/GenBank/DDBJ whole genome shotgun (WGS) entry which is preliminary data.</text>
</comment>
<feature type="signal peptide" evidence="4">
    <location>
        <begin position="1"/>
        <end position="35"/>
    </location>
</feature>
<dbReference type="EMBL" id="MCFA01000023">
    <property type="protein sequence ID" value="ORY15689.1"/>
    <property type="molecule type" value="Genomic_DNA"/>
</dbReference>
<evidence type="ECO:0000313" key="6">
    <source>
        <dbReference type="EMBL" id="ORY15689.1"/>
    </source>
</evidence>
<dbReference type="PANTHER" id="PTHR10730">
    <property type="entry name" value="PROCOLLAGEN-LYSINE,2-OXOGLUTARATE 5-DIOXYGENASE/GLYCOSYLTRANSFERASE 25 FAMILY MEMBER"/>
    <property type="match status" value="1"/>
</dbReference>
<dbReference type="AlphaFoldDB" id="A0A1Y1ZZK1"/>
<evidence type="ECO:0000256" key="1">
    <source>
        <dbReference type="ARBA" id="ARBA00006721"/>
    </source>
</evidence>
<dbReference type="PANTHER" id="PTHR10730:SF53">
    <property type="entry name" value="GLYCOSYLTRANSFERASE 25 FAMILY MEMBER"/>
    <property type="match status" value="1"/>
</dbReference>
<accession>A0A1Y1ZZK1</accession>
<keyword evidence="4" id="KW-0732">Signal</keyword>
<feature type="domain" description="Glycosyl transferase family 25" evidence="5">
    <location>
        <begin position="63"/>
        <end position="286"/>
    </location>
</feature>